<accession>A0A1I3VFM2</accession>
<reference evidence="2" key="1">
    <citation type="submission" date="2016-10" db="EMBL/GenBank/DDBJ databases">
        <authorList>
            <person name="Varghese N."/>
            <person name="Submissions S."/>
        </authorList>
    </citation>
    <scope>NUCLEOTIDE SEQUENCE [LARGE SCALE GENOMIC DNA]</scope>
    <source>
        <strain evidence="2">DSM 5918</strain>
    </source>
</reference>
<dbReference type="Proteomes" id="UP000198635">
    <property type="component" value="Unassembled WGS sequence"/>
</dbReference>
<gene>
    <name evidence="1" type="ORF">SAMN04488082_11043</name>
</gene>
<dbReference type="AlphaFoldDB" id="A0A1I3VFM2"/>
<evidence type="ECO:0000313" key="2">
    <source>
        <dbReference type="Proteomes" id="UP000198635"/>
    </source>
</evidence>
<proteinExistence type="predicted"/>
<organism evidence="1 2">
    <name type="scientific">Desulfomicrobium apsheronum</name>
    <dbReference type="NCBI Taxonomy" id="52560"/>
    <lineage>
        <taxon>Bacteria</taxon>
        <taxon>Pseudomonadati</taxon>
        <taxon>Thermodesulfobacteriota</taxon>
        <taxon>Desulfovibrionia</taxon>
        <taxon>Desulfovibrionales</taxon>
        <taxon>Desulfomicrobiaceae</taxon>
        <taxon>Desulfomicrobium</taxon>
    </lineage>
</organism>
<dbReference type="STRING" id="52560.SAMN04488082_11043"/>
<sequence length="131" mass="14640">MMETRMETELYGRWIPAFAGMTRWIVREPRSLVPESACPPCVDVIPAKAGIHAFHAFQRLWNENADGNNPYGRWIPAFAGMTRGIVREPRSLVPESACPPCVDVIPAKAGIHAFHAFQRLWNENAADGNNP</sequence>
<protein>
    <submittedName>
        <fullName evidence="1">Uncharacterized protein</fullName>
    </submittedName>
</protein>
<name>A0A1I3VFM2_9BACT</name>
<evidence type="ECO:0000313" key="1">
    <source>
        <dbReference type="EMBL" id="SFJ94234.1"/>
    </source>
</evidence>
<keyword evidence="2" id="KW-1185">Reference proteome</keyword>
<dbReference type="EMBL" id="FORX01000010">
    <property type="protein sequence ID" value="SFJ94234.1"/>
    <property type="molecule type" value="Genomic_DNA"/>
</dbReference>